<dbReference type="GO" id="GO:0005762">
    <property type="term" value="C:mitochondrial large ribosomal subunit"/>
    <property type="evidence" value="ECO:0007669"/>
    <property type="project" value="TreeGrafter"/>
</dbReference>
<sequence>MLCQRQVAISARSFSTSACLQRHVSHIGSLRINYPSAVTLTPTSTDITISGPLGATTLPLRPYMKIVFPRESCMTLHVDDAEVLEQRQMWGTTRTLIYNSIIGVSEGFTVPLHLVGVGYRAVLEDDPRREITKSNGQRLNLKIGYTHSVYVPIPPHIKCTVPFPTKIVLFCTDKQRLGQFAAEIRNKRKPEPYKGKGIFIGNETIKIKKSKRK</sequence>
<dbReference type="GO" id="GO:0006412">
    <property type="term" value="P:translation"/>
    <property type="evidence" value="ECO:0007669"/>
    <property type="project" value="InterPro"/>
</dbReference>
<dbReference type="InterPro" id="IPR002358">
    <property type="entry name" value="Ribosomal_uL6_CS"/>
</dbReference>
<dbReference type="OrthoDB" id="540873at2759"/>
<dbReference type="PROSITE" id="PS00525">
    <property type="entry name" value="RIBOSOMAL_L6_1"/>
    <property type="match status" value="1"/>
</dbReference>
<dbReference type="InterPro" id="IPR036789">
    <property type="entry name" value="Ribosomal_uL6-like_a/b-dom_sf"/>
</dbReference>
<gene>
    <name evidence="6" type="ORF">FISHEDRAFT_42920</name>
</gene>
<dbReference type="PRINTS" id="PR00059">
    <property type="entry name" value="RIBOSOMALL6"/>
</dbReference>
<evidence type="ECO:0000256" key="4">
    <source>
        <dbReference type="RuleBase" id="RU003869"/>
    </source>
</evidence>
<dbReference type="SUPFAM" id="SSF56053">
    <property type="entry name" value="Ribosomal protein L6"/>
    <property type="match status" value="2"/>
</dbReference>
<dbReference type="Proteomes" id="UP000054144">
    <property type="component" value="Unassembled WGS sequence"/>
</dbReference>
<keyword evidence="3 4" id="KW-0687">Ribonucleoprotein</keyword>
<dbReference type="GO" id="GO:0019843">
    <property type="term" value="F:rRNA binding"/>
    <property type="evidence" value="ECO:0007669"/>
    <property type="project" value="InterPro"/>
</dbReference>
<feature type="domain" description="Large ribosomal subunit protein uL6 alpha-beta" evidence="5">
    <location>
        <begin position="135"/>
        <end position="198"/>
    </location>
</feature>
<evidence type="ECO:0000256" key="3">
    <source>
        <dbReference type="ARBA" id="ARBA00023274"/>
    </source>
</evidence>
<name>A0A0D7ADZ3_9AGAR</name>
<comment type="similarity">
    <text evidence="1 4">Belongs to the universal ribosomal protein uL6 family.</text>
</comment>
<dbReference type="PIRSF" id="PIRSF002162">
    <property type="entry name" value="Ribosomal_L6"/>
    <property type="match status" value="1"/>
</dbReference>
<evidence type="ECO:0000256" key="2">
    <source>
        <dbReference type="ARBA" id="ARBA00022980"/>
    </source>
</evidence>
<evidence type="ECO:0000313" key="6">
    <source>
        <dbReference type="EMBL" id="KIY48629.1"/>
    </source>
</evidence>
<dbReference type="EMBL" id="KN881829">
    <property type="protein sequence ID" value="KIY48629.1"/>
    <property type="molecule type" value="Genomic_DNA"/>
</dbReference>
<dbReference type="Pfam" id="PF00347">
    <property type="entry name" value="Ribosomal_L6"/>
    <property type="match status" value="1"/>
</dbReference>
<evidence type="ECO:0000313" key="7">
    <source>
        <dbReference type="Proteomes" id="UP000054144"/>
    </source>
</evidence>
<dbReference type="InterPro" id="IPR000702">
    <property type="entry name" value="Ribosomal_uL6-like"/>
</dbReference>
<dbReference type="InterPro" id="IPR020040">
    <property type="entry name" value="Ribosomal_uL6_a/b-dom"/>
</dbReference>
<organism evidence="6 7">
    <name type="scientific">Fistulina hepatica ATCC 64428</name>
    <dbReference type="NCBI Taxonomy" id="1128425"/>
    <lineage>
        <taxon>Eukaryota</taxon>
        <taxon>Fungi</taxon>
        <taxon>Dikarya</taxon>
        <taxon>Basidiomycota</taxon>
        <taxon>Agaricomycotina</taxon>
        <taxon>Agaricomycetes</taxon>
        <taxon>Agaricomycetidae</taxon>
        <taxon>Agaricales</taxon>
        <taxon>Fistulinaceae</taxon>
        <taxon>Fistulina</taxon>
    </lineage>
</organism>
<keyword evidence="2 4" id="KW-0689">Ribosomal protein</keyword>
<accession>A0A0D7ADZ3</accession>
<proteinExistence type="inferred from homology"/>
<keyword evidence="7" id="KW-1185">Reference proteome</keyword>
<evidence type="ECO:0000259" key="5">
    <source>
        <dbReference type="Pfam" id="PF00347"/>
    </source>
</evidence>
<dbReference type="Gene3D" id="3.90.930.12">
    <property type="entry name" value="Ribosomal protein L6, alpha-beta domain"/>
    <property type="match status" value="2"/>
</dbReference>
<protein>
    <submittedName>
        <fullName evidence="6">Ribosomal protein L6</fullName>
    </submittedName>
</protein>
<reference evidence="6 7" key="1">
    <citation type="journal article" date="2015" name="Fungal Genet. Biol.">
        <title>Evolution of novel wood decay mechanisms in Agaricales revealed by the genome sequences of Fistulina hepatica and Cylindrobasidium torrendii.</title>
        <authorList>
            <person name="Floudas D."/>
            <person name="Held B.W."/>
            <person name="Riley R."/>
            <person name="Nagy L.G."/>
            <person name="Koehler G."/>
            <person name="Ransdell A.S."/>
            <person name="Younus H."/>
            <person name="Chow J."/>
            <person name="Chiniquy J."/>
            <person name="Lipzen A."/>
            <person name="Tritt A."/>
            <person name="Sun H."/>
            <person name="Haridas S."/>
            <person name="LaButti K."/>
            <person name="Ohm R.A."/>
            <person name="Kues U."/>
            <person name="Blanchette R.A."/>
            <person name="Grigoriev I.V."/>
            <person name="Minto R.E."/>
            <person name="Hibbett D.S."/>
        </authorList>
    </citation>
    <scope>NUCLEOTIDE SEQUENCE [LARGE SCALE GENOMIC DNA]</scope>
    <source>
        <strain evidence="6 7">ATCC 64428</strain>
    </source>
</reference>
<dbReference type="PANTHER" id="PTHR11655:SF14">
    <property type="entry name" value="LARGE RIBOSOMAL SUBUNIT PROTEIN UL6M"/>
    <property type="match status" value="1"/>
</dbReference>
<dbReference type="InterPro" id="IPR019906">
    <property type="entry name" value="Ribosomal_uL6_bac-type"/>
</dbReference>
<evidence type="ECO:0000256" key="1">
    <source>
        <dbReference type="ARBA" id="ARBA00009356"/>
    </source>
</evidence>
<dbReference type="PANTHER" id="PTHR11655">
    <property type="entry name" value="60S/50S RIBOSOMAL PROTEIN L6/L9"/>
    <property type="match status" value="1"/>
</dbReference>
<dbReference type="AlphaFoldDB" id="A0A0D7ADZ3"/>
<dbReference type="GO" id="GO:0003735">
    <property type="term" value="F:structural constituent of ribosome"/>
    <property type="evidence" value="ECO:0007669"/>
    <property type="project" value="InterPro"/>
</dbReference>